<dbReference type="PaxDb" id="5507-FOXG_17280P0"/>
<dbReference type="OrthoDB" id="5396681at2759"/>
<evidence type="ECO:0000256" key="1">
    <source>
        <dbReference type="SAM" id="Phobius"/>
    </source>
</evidence>
<organism evidence="3">
    <name type="scientific">Fusarium oxysporum (strain Fo5176)</name>
    <name type="common">Fusarium vascular wilt</name>
    <dbReference type="NCBI Taxonomy" id="660025"/>
    <lineage>
        <taxon>Eukaryota</taxon>
        <taxon>Fungi</taxon>
        <taxon>Dikarya</taxon>
        <taxon>Ascomycota</taxon>
        <taxon>Pezizomycotina</taxon>
        <taxon>Sordariomycetes</taxon>
        <taxon>Hypocreomycetidae</taxon>
        <taxon>Hypocreales</taxon>
        <taxon>Nectriaceae</taxon>
        <taxon>Fusarium</taxon>
        <taxon>Fusarium oxysporum species complex</taxon>
    </lineage>
</organism>
<dbReference type="AlphaFoldDB" id="F9FZX2"/>
<keyword evidence="1" id="KW-0472">Membrane</keyword>
<feature type="transmembrane region" description="Helical" evidence="1">
    <location>
        <begin position="590"/>
        <end position="617"/>
    </location>
</feature>
<dbReference type="Pfam" id="PF26616">
    <property type="entry name" value="CorA-like"/>
    <property type="match status" value="1"/>
</dbReference>
<keyword evidence="1" id="KW-1133">Transmembrane helix</keyword>
<evidence type="ECO:0000259" key="2">
    <source>
        <dbReference type="Pfam" id="PF26616"/>
    </source>
</evidence>
<keyword evidence="1" id="KW-0812">Transmembrane</keyword>
<feature type="transmembrane region" description="Helical" evidence="1">
    <location>
        <begin position="548"/>
        <end position="570"/>
    </location>
</feature>
<name>F9FZX2_FUSOF</name>
<sequence>MPEQQYPDYKLQPEVFQAWLRKRFSDSSIEVKCRHGNFVFNLPDNEEINDRFVNYGAKALCLNGRARSSAMRLATVGVRWPEYPCNLQWLSRSKHSLESLYQQLSQSKGTLFDPSQDQICLIEPSDGIKRHCEEVLNGPLELQRHLFQNRKDPYYSIIFSLLASFYLIPETFLPLVSAFGFTTEPKDYHMTGFECSDTLDVPRSSIIEIPRLGRSGREHVVQYLLRSVEKSTGPMNAVTWNIRQMAVHHRFDFVTGSTFWLSMKSNGLMQERIKQAISEDSALRPTAADGLPRSFSATLQIHLIHLDWCAESWQECITDFEKMIRKVLTKAKAATLNQPTDFHKSPFRKALRRTTNFTASDVNTKKTGFSLKYWRGFQGGLMSCFHLGGRNRQAPPPILPVASEKDMVPANQDDDFSKQLYSLTVLGTFSIEEVQHLHHLGEQLESFRVVLQLNRQILRDITEHYHDLASRSGFTAKMIKSCKGDLASFTRRVGRIRKNLEIRLTQIESMMAWLKEGKSLVSHVFTESSHIQSEKMERIAHKTEQETISMHVVTCVTLAFLPGTFLAAFFQSGLVKINESSDGIGGSVVFHAGAFKLFSLICFPLMLITFALWFIMFKVLARRAHKRETEESV</sequence>
<accession>F9FZX2</accession>
<reference evidence="3" key="1">
    <citation type="journal article" date="2012" name="Mol. Plant Microbe Interact.">
        <title>A highly conserved effector in Fusarium oxysporum is required for full virulence on Arabidopsis.</title>
        <authorList>
            <person name="Thatcher L.F."/>
            <person name="Gardiner D.M."/>
            <person name="Kazan K."/>
            <person name="Manners J."/>
        </authorList>
    </citation>
    <scope>NUCLEOTIDE SEQUENCE [LARGE SCALE GENOMIC DNA]</scope>
    <source>
        <strain evidence="3">Fo5176</strain>
    </source>
</reference>
<comment type="caution">
    <text evidence="3">The sequence shown here is derived from an EMBL/GenBank/DDBJ whole genome shotgun (WGS) entry which is preliminary data.</text>
</comment>
<dbReference type="InterPro" id="IPR058257">
    <property type="entry name" value="CorA-like_dom"/>
</dbReference>
<dbReference type="STRING" id="660025.F9FZX2"/>
<feature type="domain" description="CorA-like transporter" evidence="2">
    <location>
        <begin position="80"/>
        <end position="331"/>
    </location>
</feature>
<dbReference type="EMBL" id="AFQF01002969">
    <property type="protein sequence ID" value="EGU77539.1"/>
    <property type="molecule type" value="Genomic_DNA"/>
</dbReference>
<proteinExistence type="predicted"/>
<evidence type="ECO:0000313" key="3">
    <source>
        <dbReference type="EMBL" id="EGU77539.1"/>
    </source>
</evidence>
<protein>
    <recommendedName>
        <fullName evidence="2">CorA-like transporter domain-containing protein</fullName>
    </recommendedName>
</protein>
<gene>
    <name evidence="3" type="ORF">FOXB_11954</name>
</gene>
<feature type="transmembrane region" description="Helical" evidence="1">
    <location>
        <begin position="154"/>
        <end position="181"/>
    </location>
</feature>